<name>A0A812A0X4_9EURY</name>
<accession>A0A812A0X4</accession>
<dbReference type="EMBL" id="CAJHZY010000005">
    <property type="protein sequence ID" value="CAD7766672.1"/>
    <property type="molecule type" value="Genomic_DNA"/>
</dbReference>
<dbReference type="Proteomes" id="UP000614580">
    <property type="component" value="Unassembled WGS sequence"/>
</dbReference>
<evidence type="ECO:0000313" key="2">
    <source>
        <dbReference type="Proteomes" id="UP000614580"/>
    </source>
</evidence>
<comment type="caution">
    <text evidence="1">The sequence shown here is derived from an EMBL/GenBank/DDBJ whole genome shotgun (WGS) entry which is preliminary data.</text>
</comment>
<proteinExistence type="predicted"/>
<sequence>MSNINSLILDKLKKYDKDICTLAKEALIYSESLSEKTVAQQLENVVRKIFKDKD</sequence>
<gene>
    <name evidence="1" type="ORF">DNFNHJIP_00070</name>
</gene>
<reference evidence="1" key="1">
    <citation type="submission" date="2020-12" db="EMBL/GenBank/DDBJ databases">
        <authorList>
            <person name="Hahn C.J."/>
            <person name="Laso-Perez R."/>
            <person name="Vulcano F."/>
            <person name="Vaziourakis K.-M."/>
            <person name="Stokke R."/>
            <person name="Steen I.H."/>
            <person name="Teske A."/>
            <person name="Boetius A."/>
            <person name="Liebeke M."/>
            <person name="Amann R."/>
            <person name="Knittel K."/>
        </authorList>
    </citation>
    <scope>NUCLEOTIDE SEQUENCE</scope>
    <source>
        <strain evidence="1">Gfbio:c6db26ca-90af-429b-aeed-0e3e8aed0b5e:GoM-Arc1_AMV-AAA_792_C10</strain>
    </source>
</reference>
<dbReference type="AlphaFoldDB" id="A0A812A0X4"/>
<evidence type="ECO:0000313" key="1">
    <source>
        <dbReference type="EMBL" id="CAD7766672.1"/>
    </source>
</evidence>
<organism evidence="1 2">
    <name type="scientific">Candidatus Argoarchaeum ethanivorans</name>
    <dbReference type="NCBI Taxonomy" id="2608793"/>
    <lineage>
        <taxon>Archaea</taxon>
        <taxon>Methanobacteriati</taxon>
        <taxon>Methanobacteriota</taxon>
        <taxon>Stenosarchaea group</taxon>
        <taxon>Methanomicrobia</taxon>
        <taxon>Methanosarcinales</taxon>
        <taxon>Methanosarcinales incertae sedis</taxon>
        <taxon>GOM Arc I cluster</taxon>
        <taxon>Candidatus Argoarchaeum</taxon>
    </lineage>
</organism>
<protein>
    <submittedName>
        <fullName evidence="1">Uncharacterized protein</fullName>
    </submittedName>
</protein>